<protein>
    <submittedName>
        <fullName evidence="2 4">Uncharacterized protein</fullName>
    </submittedName>
</protein>
<feature type="region of interest" description="Disordered" evidence="1">
    <location>
        <begin position="219"/>
        <end position="261"/>
    </location>
</feature>
<keyword evidence="3" id="KW-1185">Reference proteome</keyword>
<reference evidence="2 3" key="2">
    <citation type="submission" date="2018-11" db="EMBL/GenBank/DDBJ databases">
        <authorList>
            <consortium name="Pathogen Informatics"/>
        </authorList>
    </citation>
    <scope>NUCLEOTIDE SEQUENCE [LARGE SCALE GENOMIC DNA]</scope>
</reference>
<evidence type="ECO:0000256" key="1">
    <source>
        <dbReference type="SAM" id="MobiDB-lite"/>
    </source>
</evidence>
<feature type="compositionally biased region" description="Polar residues" evidence="1">
    <location>
        <begin position="219"/>
        <end position="242"/>
    </location>
</feature>
<dbReference type="STRING" id="387005.A0A183H3M0"/>
<evidence type="ECO:0000313" key="2">
    <source>
        <dbReference type="EMBL" id="VDO31797.1"/>
    </source>
</evidence>
<gene>
    <name evidence="2" type="ORF">OFLC_LOCUS2080</name>
</gene>
<feature type="compositionally biased region" description="Basic and acidic residues" evidence="1">
    <location>
        <begin position="243"/>
        <end position="259"/>
    </location>
</feature>
<organism evidence="4">
    <name type="scientific">Onchocerca flexuosa</name>
    <dbReference type="NCBI Taxonomy" id="387005"/>
    <lineage>
        <taxon>Eukaryota</taxon>
        <taxon>Metazoa</taxon>
        <taxon>Ecdysozoa</taxon>
        <taxon>Nematoda</taxon>
        <taxon>Chromadorea</taxon>
        <taxon>Rhabditida</taxon>
        <taxon>Spirurina</taxon>
        <taxon>Spiruromorpha</taxon>
        <taxon>Filarioidea</taxon>
        <taxon>Onchocercidae</taxon>
        <taxon>Onchocerca</taxon>
    </lineage>
</organism>
<feature type="region of interest" description="Disordered" evidence="1">
    <location>
        <begin position="279"/>
        <end position="315"/>
    </location>
</feature>
<name>A0A183H3M0_9BILA</name>
<sequence>MPSFFANPFMTPFMPQAAVSAIPVGSNSGTVESTQLTGPESGDYRSNPLQTGNYVMQSLQCQEMMQHYIQSLIAAASHLPGSNMSSDGATATTKNQLPLLLQRSLDDSREQSSGDSGHFQIDFPNALPALIQSMQQQLYLNNPAVSQYANSIPNLETNLTTSNVIRKIDDEKEKVNESKSFTMNDDASEEIRCEPQQMNDCNVALPEQQNGIINTDEISQDNENNHSVDIPSSNNVGKCSSSKNDENLMKEENTKKGKNSEIMIKELSSMNSSKISETIPFKTSTSSSSSSIKNIPETSLSSSSNGNNDTSTVQEECRTSVLIKKQMNEIDKEINRRIQNRNIKKVYFEFRFRIEKYLKKKN</sequence>
<evidence type="ECO:0000313" key="4">
    <source>
        <dbReference type="WBParaSite" id="OFLC_0000207901-mRNA-1"/>
    </source>
</evidence>
<dbReference type="EMBL" id="UZAJ01001124">
    <property type="protein sequence ID" value="VDO31797.1"/>
    <property type="molecule type" value="Genomic_DNA"/>
</dbReference>
<accession>A0A183H3M0</accession>
<feature type="compositionally biased region" description="Low complexity" evidence="1">
    <location>
        <begin position="298"/>
        <end position="312"/>
    </location>
</feature>
<dbReference type="Proteomes" id="UP000267606">
    <property type="component" value="Unassembled WGS sequence"/>
</dbReference>
<dbReference type="AlphaFoldDB" id="A0A183H3M0"/>
<proteinExistence type="predicted"/>
<dbReference type="WBParaSite" id="OFLC_0000207901-mRNA-1">
    <property type="protein sequence ID" value="OFLC_0000207901-mRNA-1"/>
    <property type="gene ID" value="OFLC_0000207901"/>
</dbReference>
<reference evidence="4" key="1">
    <citation type="submission" date="2016-06" db="UniProtKB">
        <authorList>
            <consortium name="WormBaseParasite"/>
        </authorList>
    </citation>
    <scope>IDENTIFICATION</scope>
</reference>
<evidence type="ECO:0000313" key="3">
    <source>
        <dbReference type="Proteomes" id="UP000267606"/>
    </source>
</evidence>